<dbReference type="InterPro" id="IPR004303">
    <property type="entry name" value="PAD"/>
</dbReference>
<dbReference type="SUPFAM" id="SSF55909">
    <property type="entry name" value="Pentein"/>
    <property type="match status" value="1"/>
</dbReference>
<dbReference type="GeneID" id="106543110"/>
<dbReference type="GO" id="GO:0005509">
    <property type="term" value="F:calcium ion binding"/>
    <property type="evidence" value="ECO:0007669"/>
    <property type="project" value="InterPro"/>
</dbReference>
<dbReference type="Gene3D" id="3.75.10.10">
    <property type="entry name" value="L-arginine/glycine Amidinotransferase, Chain A"/>
    <property type="match status" value="1"/>
</dbReference>
<dbReference type="GO" id="GO:0005737">
    <property type="term" value="C:cytoplasm"/>
    <property type="evidence" value="ECO:0007669"/>
    <property type="project" value="InterPro"/>
</dbReference>
<evidence type="ECO:0000313" key="2">
    <source>
        <dbReference type="Proteomes" id="UP000504617"/>
    </source>
</evidence>
<dbReference type="AlphaFoldDB" id="A0A6I9XKG2"/>
<dbReference type="PANTHER" id="PTHR10837:SF11">
    <property type="entry name" value="PROTEIN-ARGININE DEIMINASE TYPE-1"/>
    <property type="match status" value="1"/>
</dbReference>
<evidence type="ECO:0000313" key="3">
    <source>
        <dbReference type="RefSeq" id="XP_013914496.1"/>
    </source>
</evidence>
<dbReference type="Proteomes" id="UP000504617">
    <property type="component" value="Unplaced"/>
</dbReference>
<dbReference type="GO" id="GO:0005634">
    <property type="term" value="C:nucleus"/>
    <property type="evidence" value="ECO:0007669"/>
    <property type="project" value="TreeGrafter"/>
</dbReference>
<keyword evidence="2" id="KW-1185">Reference proteome</keyword>
<feature type="domain" description="Protein-arginine deiminase C-terminal" evidence="1">
    <location>
        <begin position="1"/>
        <end position="114"/>
    </location>
</feature>
<proteinExistence type="predicted"/>
<dbReference type="InterPro" id="IPR013530">
    <property type="entry name" value="PAD_C"/>
</dbReference>
<organism evidence="2 3">
    <name type="scientific">Thamnophis sirtalis</name>
    <dbReference type="NCBI Taxonomy" id="35019"/>
    <lineage>
        <taxon>Eukaryota</taxon>
        <taxon>Metazoa</taxon>
        <taxon>Chordata</taxon>
        <taxon>Craniata</taxon>
        <taxon>Vertebrata</taxon>
        <taxon>Euteleostomi</taxon>
        <taxon>Lepidosauria</taxon>
        <taxon>Squamata</taxon>
        <taxon>Bifurcata</taxon>
        <taxon>Unidentata</taxon>
        <taxon>Episquamata</taxon>
        <taxon>Toxicofera</taxon>
        <taxon>Serpentes</taxon>
        <taxon>Colubroidea</taxon>
        <taxon>Colubridae</taxon>
        <taxon>Natricinae</taxon>
        <taxon>Thamnophis</taxon>
    </lineage>
</organism>
<reference evidence="3" key="1">
    <citation type="submission" date="2025-08" db="UniProtKB">
        <authorList>
            <consortium name="RefSeq"/>
        </authorList>
    </citation>
    <scope>IDENTIFICATION</scope>
</reference>
<dbReference type="GO" id="GO:0004668">
    <property type="term" value="F:protein-arginine deiminase activity"/>
    <property type="evidence" value="ECO:0007669"/>
    <property type="project" value="InterPro"/>
</dbReference>
<dbReference type="RefSeq" id="XP_013914496.1">
    <property type="nucleotide sequence ID" value="XM_014059021.1"/>
</dbReference>
<gene>
    <name evidence="3" type="primary">LOC106543110</name>
</gene>
<dbReference type="Pfam" id="PF03068">
    <property type="entry name" value="PAD"/>
    <property type="match status" value="1"/>
</dbReference>
<name>A0A6I9XKG2_9SAUR</name>
<protein>
    <submittedName>
        <fullName evidence="3">Protein-arginine deiminase type-1-like</fullName>
    </submittedName>
</protein>
<evidence type="ECO:0000259" key="1">
    <source>
        <dbReference type="Pfam" id="PF03068"/>
    </source>
</evidence>
<sequence>MSQLVKDFLHSQIVQSPIELYTDWLNVGHVDEFLTFVPAPDRKGFRMLLASPNACYKLLEKKEKEGYGKAKMPDGIESTGSGWQPRPISEIIADKFLREWNGHCQECIDWKEKGFRRTFVPQ</sequence>
<dbReference type="OrthoDB" id="5102063at2759"/>
<accession>A0A6I9XKG2</accession>
<dbReference type="PANTHER" id="PTHR10837">
    <property type="entry name" value="PEPTIDYLARGININE DEIMINASE"/>
    <property type="match status" value="1"/>
</dbReference>
<dbReference type="KEGG" id="tsr:106543110"/>